<keyword evidence="1" id="KW-0677">Repeat</keyword>
<name>A0A7S3V0R0_9STRA</name>
<organism evidence="3">
    <name type="scientific">Aplanochytrium stocchinoi</name>
    <dbReference type="NCBI Taxonomy" id="215587"/>
    <lineage>
        <taxon>Eukaryota</taxon>
        <taxon>Sar</taxon>
        <taxon>Stramenopiles</taxon>
        <taxon>Bigyra</taxon>
        <taxon>Labyrinthulomycetes</taxon>
        <taxon>Thraustochytrida</taxon>
        <taxon>Thraustochytriidae</taxon>
        <taxon>Aplanochytrium</taxon>
    </lineage>
</organism>
<dbReference type="Pfam" id="PF12796">
    <property type="entry name" value="Ank_2"/>
    <property type="match status" value="2"/>
</dbReference>
<protein>
    <submittedName>
        <fullName evidence="3">Uncharacterized protein</fullName>
    </submittedName>
</protein>
<dbReference type="InterPro" id="IPR036770">
    <property type="entry name" value="Ankyrin_rpt-contain_sf"/>
</dbReference>
<dbReference type="SMART" id="SM00248">
    <property type="entry name" value="ANK"/>
    <property type="match status" value="9"/>
</dbReference>
<accession>A0A7S3V0R0</accession>
<dbReference type="SUPFAM" id="SSF48403">
    <property type="entry name" value="Ankyrin repeat"/>
    <property type="match status" value="1"/>
</dbReference>
<evidence type="ECO:0000256" key="1">
    <source>
        <dbReference type="ARBA" id="ARBA00022737"/>
    </source>
</evidence>
<sequence length="443" mass="50027">MKPELKEMNELEETEWMVMQALNEDNRSFATNQRGRHGKTVLMLTCKYLPFGIVKKILSLPDVDVSLKDDFGYPALWHACQAFKPSKTKIEAILQHKTFCYFVHEIENREWVKALERIDADSREQIRKAVETAHHLDSENVKQVISKSLSEASSVESVSSLDQFGRNLLHLACEFVPDVVSLLLERDDIDINSRNANSGLTALMIACRFHSDIVPLLLQHERIDVNCQSDRGSTALMYACQYQPTCVQHFLNHGRANFNLQNFLGNSALKVACTYHPEAVSMLLEKDDININLADEEGRTPLMDASQFQSKSVEALFKRWEDIDVNAQDKQGLTALMLACNNPDSAEAALALLLHPEINVNIPCTALGGVPALYFACSRSTPEVILALLKQEETSRTFQHEINNFIDFAQVAKRANQPDTIQKAMRMRMHSQASNLERSASEY</sequence>
<dbReference type="PANTHER" id="PTHR24173:SF74">
    <property type="entry name" value="ANKYRIN REPEAT DOMAIN-CONTAINING PROTEIN 16"/>
    <property type="match status" value="1"/>
</dbReference>
<proteinExistence type="predicted"/>
<dbReference type="PANTHER" id="PTHR24173">
    <property type="entry name" value="ANKYRIN REPEAT CONTAINING"/>
    <property type="match status" value="1"/>
</dbReference>
<gene>
    <name evidence="3" type="ORF">ASTO00021_LOCUS13928</name>
</gene>
<evidence type="ECO:0000256" key="2">
    <source>
        <dbReference type="ARBA" id="ARBA00023043"/>
    </source>
</evidence>
<dbReference type="EMBL" id="HBIN01018258">
    <property type="protein sequence ID" value="CAE0443873.1"/>
    <property type="molecule type" value="Transcribed_RNA"/>
</dbReference>
<keyword evidence="2" id="KW-0040">ANK repeat</keyword>
<dbReference type="Gene3D" id="1.25.40.20">
    <property type="entry name" value="Ankyrin repeat-containing domain"/>
    <property type="match status" value="3"/>
</dbReference>
<dbReference type="AlphaFoldDB" id="A0A7S3V0R0"/>
<evidence type="ECO:0000313" key="3">
    <source>
        <dbReference type="EMBL" id="CAE0443873.1"/>
    </source>
</evidence>
<dbReference type="InterPro" id="IPR002110">
    <property type="entry name" value="Ankyrin_rpt"/>
</dbReference>
<reference evidence="3" key="1">
    <citation type="submission" date="2021-01" db="EMBL/GenBank/DDBJ databases">
        <authorList>
            <person name="Corre E."/>
            <person name="Pelletier E."/>
            <person name="Niang G."/>
            <person name="Scheremetjew M."/>
            <person name="Finn R."/>
            <person name="Kale V."/>
            <person name="Holt S."/>
            <person name="Cochrane G."/>
            <person name="Meng A."/>
            <person name="Brown T."/>
            <person name="Cohen L."/>
        </authorList>
    </citation>
    <scope>NUCLEOTIDE SEQUENCE</scope>
    <source>
        <strain evidence="3">GSBS06</strain>
    </source>
</reference>